<keyword evidence="11 16" id="KW-1133">Transmembrane helix</keyword>
<keyword evidence="9" id="KW-0319">Glycerol metabolism</keyword>
<dbReference type="PANTHER" id="PTHR12317">
    <property type="entry name" value="DIACYLGLYCEROL O-ACYLTRANSFERASE"/>
    <property type="match status" value="1"/>
</dbReference>
<evidence type="ECO:0000256" key="8">
    <source>
        <dbReference type="ARBA" id="ARBA00022692"/>
    </source>
</evidence>
<organism evidence="17 21">
    <name type="scientific">Rotaria magnacalcarata</name>
    <dbReference type="NCBI Taxonomy" id="392030"/>
    <lineage>
        <taxon>Eukaryota</taxon>
        <taxon>Metazoa</taxon>
        <taxon>Spiralia</taxon>
        <taxon>Gnathifera</taxon>
        <taxon>Rotifera</taxon>
        <taxon>Eurotatoria</taxon>
        <taxon>Bdelloidea</taxon>
        <taxon>Philodinida</taxon>
        <taxon>Philodinidae</taxon>
        <taxon>Rotaria</taxon>
    </lineage>
</organism>
<comment type="subcellular location">
    <subcellularLocation>
        <location evidence="1">Endoplasmic reticulum membrane</location>
        <topology evidence="1">Multi-pass membrane protein</topology>
    </subcellularLocation>
</comment>
<proteinExistence type="inferred from homology"/>
<dbReference type="EC" id="2.3.1.20" evidence="5"/>
<dbReference type="EMBL" id="CAJOBI010004441">
    <property type="protein sequence ID" value="CAF4001955.1"/>
    <property type="molecule type" value="Genomic_DNA"/>
</dbReference>
<feature type="transmembrane region" description="Helical" evidence="16">
    <location>
        <begin position="204"/>
        <end position="223"/>
    </location>
</feature>
<evidence type="ECO:0000256" key="9">
    <source>
        <dbReference type="ARBA" id="ARBA00022798"/>
    </source>
</evidence>
<evidence type="ECO:0000313" key="21">
    <source>
        <dbReference type="Proteomes" id="UP000663855"/>
    </source>
</evidence>
<accession>A0A814EGZ6</accession>
<feature type="compositionally biased region" description="Polar residues" evidence="15">
    <location>
        <begin position="36"/>
        <end position="47"/>
    </location>
</feature>
<evidence type="ECO:0000256" key="4">
    <source>
        <dbReference type="ARBA" id="ARBA00005420"/>
    </source>
</evidence>
<keyword evidence="7" id="KW-0808">Transferase</keyword>
<dbReference type="Proteomes" id="UP000676336">
    <property type="component" value="Unassembled WGS sequence"/>
</dbReference>
<evidence type="ECO:0000256" key="1">
    <source>
        <dbReference type="ARBA" id="ARBA00004477"/>
    </source>
</evidence>
<dbReference type="GO" id="GO:0006071">
    <property type="term" value="P:glycerol metabolic process"/>
    <property type="evidence" value="ECO:0007669"/>
    <property type="project" value="UniProtKB-KW"/>
</dbReference>
<evidence type="ECO:0000256" key="2">
    <source>
        <dbReference type="ARBA" id="ARBA00004771"/>
    </source>
</evidence>
<evidence type="ECO:0000313" key="18">
    <source>
        <dbReference type="EMBL" id="CAF2108377.1"/>
    </source>
</evidence>
<dbReference type="PANTHER" id="PTHR12317:SF0">
    <property type="entry name" value="ACYLTRANSFERASE"/>
    <property type="match status" value="1"/>
</dbReference>
<feature type="transmembrane region" description="Helical" evidence="16">
    <location>
        <begin position="229"/>
        <end position="245"/>
    </location>
</feature>
<evidence type="ECO:0000256" key="3">
    <source>
        <dbReference type="ARBA" id="ARBA00005189"/>
    </source>
</evidence>
<keyword evidence="12" id="KW-0443">Lipid metabolism</keyword>
<evidence type="ECO:0000256" key="12">
    <source>
        <dbReference type="ARBA" id="ARBA00023098"/>
    </source>
</evidence>
<dbReference type="Proteomes" id="UP000663824">
    <property type="component" value="Unassembled WGS sequence"/>
</dbReference>
<feature type="compositionally biased region" description="Basic and acidic residues" evidence="15">
    <location>
        <begin position="157"/>
        <end position="166"/>
    </location>
</feature>
<evidence type="ECO:0000313" key="20">
    <source>
        <dbReference type="EMBL" id="CAF4633544.1"/>
    </source>
</evidence>
<keyword evidence="8 16" id="KW-0812">Transmembrane</keyword>
<dbReference type="EMBL" id="CAJNOV010000052">
    <property type="protein sequence ID" value="CAF0969366.1"/>
    <property type="molecule type" value="Genomic_DNA"/>
</dbReference>
<dbReference type="GO" id="GO:0004144">
    <property type="term" value="F:diacylglycerol O-acyltransferase activity"/>
    <property type="evidence" value="ECO:0007669"/>
    <property type="project" value="UniProtKB-EC"/>
</dbReference>
<feature type="compositionally biased region" description="Polar residues" evidence="15">
    <location>
        <begin position="132"/>
        <end position="143"/>
    </location>
</feature>
<evidence type="ECO:0000256" key="14">
    <source>
        <dbReference type="ARBA" id="ARBA00023315"/>
    </source>
</evidence>
<dbReference type="CDD" id="cd07987">
    <property type="entry name" value="LPLAT_MGAT-like"/>
    <property type="match status" value="1"/>
</dbReference>
<feature type="compositionally biased region" description="Polar residues" evidence="15">
    <location>
        <begin position="167"/>
        <end position="187"/>
    </location>
</feature>
<evidence type="ECO:0000256" key="7">
    <source>
        <dbReference type="ARBA" id="ARBA00022679"/>
    </source>
</evidence>
<name>A0A814EGZ6_9BILA</name>
<dbReference type="GO" id="GO:0005789">
    <property type="term" value="C:endoplasmic reticulum membrane"/>
    <property type="evidence" value="ECO:0007669"/>
    <property type="project" value="UniProtKB-SubCell"/>
</dbReference>
<dbReference type="Proteomes" id="UP000663855">
    <property type="component" value="Unassembled WGS sequence"/>
</dbReference>
<dbReference type="InterPro" id="IPR007130">
    <property type="entry name" value="DAGAT"/>
</dbReference>
<reference evidence="17" key="1">
    <citation type="submission" date="2021-02" db="EMBL/GenBank/DDBJ databases">
        <authorList>
            <person name="Nowell W R."/>
        </authorList>
    </citation>
    <scope>NUCLEOTIDE SEQUENCE</scope>
</reference>
<dbReference type="GO" id="GO:0019432">
    <property type="term" value="P:triglyceride biosynthetic process"/>
    <property type="evidence" value="ECO:0007669"/>
    <property type="project" value="TreeGrafter"/>
</dbReference>
<dbReference type="Proteomes" id="UP000681967">
    <property type="component" value="Unassembled WGS sequence"/>
</dbReference>
<keyword evidence="10" id="KW-0256">Endoplasmic reticulum</keyword>
<sequence>MTEELHTTVSSPSNENTHEEDNNTTAPLLNDESQHEVYNTRSSLSSDESYREVCKPTSSLPNDQPSNKAYNTTPSPPNDEQHEEHINTSSPPPNEESHKEDSNTTSSLPNDELHHEAYITMPPPPNDETHGVANTSRSSLSNDESNEDPFDSTSSLSDDKSHDEVFHTTSKQELINQYERSTPTSNHRTFAPLNTPLYRRRQTLTILVWFTMPWICLYTSFVLLRCHNWYIVAGFIAYLTWMVFFQTSSRRGGFKQQWLRRLEWWTWFAEYFPIHLHKTCDLPPDRPYLFGCHPHGIISLGAFCNFATEATGFEEKFPGINLRLLTLKANFRIPFYGLYLSMLGICDASKESCNYILEKSFGNSILLVLGGAKESLDARPSHEYILTLKNRKGFVKIGLANGASLVPVFSFGENDLFDQVPNPQGSKIRKIQIKIHKRLGYATPFFRGRGIFQYAVGFLPNRHAIDTYVGEPIHLPKLPRDKITPEIVDKYHGEYMEALKRLFDTHKGKHGNADATIKYVNDNE</sequence>
<evidence type="ECO:0000256" key="16">
    <source>
        <dbReference type="SAM" id="Phobius"/>
    </source>
</evidence>
<evidence type="ECO:0000256" key="15">
    <source>
        <dbReference type="SAM" id="MobiDB-lite"/>
    </source>
</evidence>
<evidence type="ECO:0000256" key="6">
    <source>
        <dbReference type="ARBA" id="ARBA00022516"/>
    </source>
</evidence>
<evidence type="ECO:0000313" key="19">
    <source>
        <dbReference type="EMBL" id="CAF4001955.1"/>
    </source>
</evidence>
<comment type="similarity">
    <text evidence="4">Belongs to the diacylglycerol acyltransferase family.</text>
</comment>
<comment type="pathway">
    <text evidence="3">Lipid metabolism.</text>
</comment>
<keyword evidence="6" id="KW-0444">Lipid biosynthesis</keyword>
<evidence type="ECO:0000256" key="10">
    <source>
        <dbReference type="ARBA" id="ARBA00022824"/>
    </source>
</evidence>
<protein>
    <recommendedName>
        <fullName evidence="5">diacylglycerol O-acyltransferase</fullName>
        <ecNumber evidence="5">2.3.1.20</ecNumber>
    </recommendedName>
</protein>
<feature type="region of interest" description="Disordered" evidence="15">
    <location>
        <begin position="1"/>
        <end position="187"/>
    </location>
</feature>
<dbReference type="EMBL" id="CAJNRE010012194">
    <property type="protein sequence ID" value="CAF2108377.1"/>
    <property type="molecule type" value="Genomic_DNA"/>
</dbReference>
<evidence type="ECO:0000256" key="5">
    <source>
        <dbReference type="ARBA" id="ARBA00013244"/>
    </source>
</evidence>
<comment type="caution">
    <text evidence="17">The sequence shown here is derived from an EMBL/GenBank/DDBJ whole genome shotgun (WGS) entry which is preliminary data.</text>
</comment>
<comment type="pathway">
    <text evidence="2">Glycerolipid metabolism; triacylglycerol biosynthesis.</text>
</comment>
<dbReference type="AlphaFoldDB" id="A0A814EGZ6"/>
<evidence type="ECO:0000256" key="11">
    <source>
        <dbReference type="ARBA" id="ARBA00022989"/>
    </source>
</evidence>
<evidence type="ECO:0000256" key="13">
    <source>
        <dbReference type="ARBA" id="ARBA00023136"/>
    </source>
</evidence>
<dbReference type="Pfam" id="PF03982">
    <property type="entry name" value="DAGAT"/>
    <property type="match status" value="1"/>
</dbReference>
<dbReference type="EMBL" id="CAJOBH010105249">
    <property type="protein sequence ID" value="CAF4633544.1"/>
    <property type="molecule type" value="Genomic_DNA"/>
</dbReference>
<gene>
    <name evidence="20" type="ORF">BYL167_LOCUS41464</name>
    <name evidence="17" type="ORF">CJN711_LOCUS789</name>
    <name evidence="18" type="ORF">MBJ925_LOCUS23706</name>
    <name evidence="19" type="ORF">SMN809_LOCUS11982</name>
</gene>
<feature type="compositionally biased region" description="Polar residues" evidence="15">
    <location>
        <begin position="56"/>
        <end position="73"/>
    </location>
</feature>
<keyword evidence="13 16" id="KW-0472">Membrane</keyword>
<evidence type="ECO:0000313" key="17">
    <source>
        <dbReference type="EMBL" id="CAF0969366.1"/>
    </source>
</evidence>
<keyword evidence="14" id="KW-0012">Acyltransferase</keyword>